<evidence type="ECO:0000256" key="1">
    <source>
        <dbReference type="SAM" id="Phobius"/>
    </source>
</evidence>
<feature type="transmembrane region" description="Helical" evidence="1">
    <location>
        <begin position="94"/>
        <end position="116"/>
    </location>
</feature>
<proteinExistence type="predicted"/>
<accession>A0A1G2E0Z2</accession>
<comment type="caution">
    <text evidence="2">The sequence shown here is derived from an EMBL/GenBank/DDBJ whole genome shotgun (WGS) entry which is preliminary data.</text>
</comment>
<dbReference type="PANTHER" id="PTHR37309:SF1">
    <property type="entry name" value="SLR0284 PROTEIN"/>
    <property type="match status" value="1"/>
</dbReference>
<feature type="transmembrane region" description="Helical" evidence="1">
    <location>
        <begin position="7"/>
        <end position="25"/>
    </location>
</feature>
<evidence type="ECO:0000313" key="2">
    <source>
        <dbReference type="EMBL" id="OGZ19339.1"/>
    </source>
</evidence>
<organism evidence="2 3">
    <name type="scientific">Candidatus Nealsonbacteria bacterium RIFCSPHIGHO2_01_FULL_38_55</name>
    <dbReference type="NCBI Taxonomy" id="1801664"/>
    <lineage>
        <taxon>Bacteria</taxon>
        <taxon>Candidatus Nealsoniibacteriota</taxon>
    </lineage>
</organism>
<feature type="transmembrane region" description="Helical" evidence="1">
    <location>
        <begin position="37"/>
        <end position="55"/>
    </location>
</feature>
<protein>
    <recommendedName>
        <fullName evidence="4">Phage holin family protein</fullName>
    </recommendedName>
</protein>
<dbReference type="Pfam" id="PF04020">
    <property type="entry name" value="Phage_holin_4_2"/>
    <property type="match status" value="1"/>
</dbReference>
<evidence type="ECO:0000313" key="3">
    <source>
        <dbReference type="Proteomes" id="UP000177360"/>
    </source>
</evidence>
<reference evidence="2 3" key="1">
    <citation type="journal article" date="2016" name="Nat. Commun.">
        <title>Thousands of microbial genomes shed light on interconnected biogeochemical processes in an aquifer system.</title>
        <authorList>
            <person name="Anantharaman K."/>
            <person name="Brown C.T."/>
            <person name="Hug L.A."/>
            <person name="Sharon I."/>
            <person name="Castelle C.J."/>
            <person name="Probst A.J."/>
            <person name="Thomas B.C."/>
            <person name="Singh A."/>
            <person name="Wilkins M.J."/>
            <person name="Karaoz U."/>
            <person name="Brodie E.L."/>
            <person name="Williams K.H."/>
            <person name="Hubbard S.S."/>
            <person name="Banfield J.F."/>
        </authorList>
    </citation>
    <scope>NUCLEOTIDE SEQUENCE [LARGE SCALE GENOMIC DNA]</scope>
</reference>
<dbReference type="Proteomes" id="UP000177360">
    <property type="component" value="Unassembled WGS sequence"/>
</dbReference>
<keyword evidence="1" id="KW-0472">Membrane</keyword>
<sequence length="122" mass="14045">MNMLIKLLFNVIAGTLGIYLAYRFVPGVFFSGNIKTLIIIGCILGIINLFIKPILKIISLPLRIITFGLFTLFINMGLVWLMEIIFNQNLDIKGIIPLFWTTIIICALNFFFRLFFPKKLKK</sequence>
<dbReference type="EMBL" id="MHLZ01000036">
    <property type="protein sequence ID" value="OGZ19339.1"/>
    <property type="molecule type" value="Genomic_DNA"/>
</dbReference>
<keyword evidence="1" id="KW-1133">Transmembrane helix</keyword>
<evidence type="ECO:0008006" key="4">
    <source>
        <dbReference type="Google" id="ProtNLM"/>
    </source>
</evidence>
<keyword evidence="1" id="KW-0812">Transmembrane</keyword>
<dbReference type="InterPro" id="IPR007165">
    <property type="entry name" value="Phage_holin_4_2"/>
</dbReference>
<gene>
    <name evidence="2" type="ORF">A2626_01040</name>
</gene>
<feature type="transmembrane region" description="Helical" evidence="1">
    <location>
        <begin position="62"/>
        <end position="82"/>
    </location>
</feature>
<dbReference type="AlphaFoldDB" id="A0A1G2E0Z2"/>
<name>A0A1G2E0Z2_9BACT</name>
<dbReference type="PANTHER" id="PTHR37309">
    <property type="entry name" value="SLR0284 PROTEIN"/>
    <property type="match status" value="1"/>
</dbReference>